<evidence type="ECO:0000313" key="7">
    <source>
        <dbReference type="Proteomes" id="UP000003860"/>
    </source>
</evidence>
<keyword evidence="3" id="KW-0862">Zinc</keyword>
<dbReference type="RefSeq" id="WP_004617841.1">
    <property type="nucleotide sequence ID" value="NZ_ACXX02000003.1"/>
</dbReference>
<keyword evidence="7" id="KW-1185">Reference proteome</keyword>
<reference evidence="6" key="1">
    <citation type="submission" date="2009-07" db="EMBL/GenBank/DDBJ databases">
        <authorList>
            <consortium name="US DOE Joint Genome Institute (JGI-PGF)"/>
            <person name="Lucas S."/>
            <person name="Copeland A."/>
            <person name="Lapidus A."/>
            <person name="Glavina del Rio T."/>
            <person name="Tice H."/>
            <person name="Bruce D."/>
            <person name="Goodwin L."/>
            <person name="Pitluck S."/>
            <person name="Larimer F."/>
            <person name="Land M.L."/>
            <person name="Mouttaki H."/>
            <person name="He Z."/>
            <person name="Zhou J."/>
            <person name="Hemme C.L."/>
        </authorList>
    </citation>
    <scope>NUCLEOTIDE SEQUENCE [LARGE SCALE GENOMIC DNA]</scope>
    <source>
        <strain evidence="6">DSM 2782</strain>
    </source>
</reference>
<evidence type="ECO:0000259" key="5">
    <source>
        <dbReference type="Pfam" id="PF01258"/>
    </source>
</evidence>
<keyword evidence="1" id="KW-0479">Metal-binding</keyword>
<dbReference type="Proteomes" id="UP000003860">
    <property type="component" value="Unassembled WGS sequence"/>
</dbReference>
<dbReference type="SUPFAM" id="SSF57716">
    <property type="entry name" value="Glucocorticoid receptor-like (DNA-binding domain)"/>
    <property type="match status" value="1"/>
</dbReference>
<reference evidence="6" key="2">
    <citation type="submission" date="2011-01" db="EMBL/GenBank/DDBJ databases">
        <title>The Non-contiguous Finished genome of Clostridium papyrosolvens.</title>
        <authorList>
            <person name="Lucas S."/>
            <person name="Copeland A."/>
            <person name="Lapidus A."/>
            <person name="Cheng J.-F."/>
            <person name="Goodwin L."/>
            <person name="Pitluck S."/>
            <person name="Misra M."/>
            <person name="Chertkov O."/>
            <person name="Detter J.C."/>
            <person name="Han C."/>
            <person name="Tapia R."/>
            <person name="Land M."/>
            <person name="Hauser L."/>
            <person name="Kyrpides N."/>
            <person name="Ivanova N."/>
            <person name="Pagani I."/>
            <person name="Mouttaki H."/>
            <person name="He Z."/>
            <person name="Zhou J."/>
            <person name="Hemme C.L."/>
            <person name="Woyke T."/>
        </authorList>
    </citation>
    <scope>NUCLEOTIDE SEQUENCE [LARGE SCALE GENOMIC DNA]</scope>
    <source>
        <strain evidence="6">DSM 2782</strain>
    </source>
</reference>
<dbReference type="GO" id="GO:0008270">
    <property type="term" value="F:zinc ion binding"/>
    <property type="evidence" value="ECO:0007669"/>
    <property type="project" value="UniProtKB-KW"/>
</dbReference>
<dbReference type="InterPro" id="IPR000962">
    <property type="entry name" value="Znf_DskA_TraR"/>
</dbReference>
<evidence type="ECO:0000256" key="4">
    <source>
        <dbReference type="PROSITE-ProRule" id="PRU00510"/>
    </source>
</evidence>
<dbReference type="PROSITE" id="PS51128">
    <property type="entry name" value="ZF_DKSA_2"/>
    <property type="match status" value="1"/>
</dbReference>
<organism evidence="6 7">
    <name type="scientific">Ruminiclostridium papyrosolvens DSM 2782</name>
    <dbReference type="NCBI Taxonomy" id="588581"/>
    <lineage>
        <taxon>Bacteria</taxon>
        <taxon>Bacillati</taxon>
        <taxon>Bacillota</taxon>
        <taxon>Clostridia</taxon>
        <taxon>Eubacteriales</taxon>
        <taxon>Oscillospiraceae</taxon>
        <taxon>Ruminiclostridium</taxon>
    </lineage>
</organism>
<protein>
    <submittedName>
        <fullName evidence="6">Transcriptional regulator, TraR/DksA family</fullName>
    </submittedName>
</protein>
<keyword evidence="2" id="KW-0863">Zinc-finger</keyword>
<evidence type="ECO:0000313" key="6">
    <source>
        <dbReference type="EMBL" id="EGD48643.1"/>
    </source>
</evidence>
<gene>
    <name evidence="6" type="ORF">Cpap_3066</name>
</gene>
<dbReference type="PANTHER" id="PTHR33823">
    <property type="entry name" value="RNA POLYMERASE-BINDING TRANSCRIPTION FACTOR DKSA-RELATED"/>
    <property type="match status" value="1"/>
</dbReference>
<dbReference type="Pfam" id="PF01258">
    <property type="entry name" value="zf-dskA_traR"/>
    <property type="match status" value="1"/>
</dbReference>
<dbReference type="PANTHER" id="PTHR33823:SF4">
    <property type="entry name" value="GENERAL STRESS PROTEIN 16O"/>
    <property type="match status" value="1"/>
</dbReference>
<dbReference type="SUPFAM" id="SSF109635">
    <property type="entry name" value="DnaK suppressor protein DksA, alpha-hairpin domain"/>
    <property type="match status" value="1"/>
</dbReference>
<evidence type="ECO:0000256" key="3">
    <source>
        <dbReference type="ARBA" id="ARBA00022833"/>
    </source>
</evidence>
<dbReference type="InterPro" id="IPR037187">
    <property type="entry name" value="DnaK_N"/>
</dbReference>
<dbReference type="InterPro" id="IPR020458">
    <property type="entry name" value="Znf_DskA_TraR_CS"/>
</dbReference>
<dbReference type="AlphaFoldDB" id="F1TAV0"/>
<feature type="zinc finger region" description="dksA C4-type" evidence="4">
    <location>
        <begin position="92"/>
        <end position="116"/>
    </location>
</feature>
<comment type="caution">
    <text evidence="6">The sequence shown here is derived from an EMBL/GenBank/DDBJ whole genome shotgun (WGS) entry which is preliminary data.</text>
</comment>
<dbReference type="eggNOG" id="COG1734">
    <property type="taxonomic scope" value="Bacteria"/>
</dbReference>
<accession>F1TAV0</accession>
<dbReference type="Gene3D" id="1.20.120.910">
    <property type="entry name" value="DksA, coiled-coil domain"/>
    <property type="match status" value="1"/>
</dbReference>
<dbReference type="PROSITE" id="PS01102">
    <property type="entry name" value="ZF_DKSA_1"/>
    <property type="match status" value="1"/>
</dbReference>
<name>F1TAV0_9FIRM</name>
<evidence type="ECO:0000256" key="2">
    <source>
        <dbReference type="ARBA" id="ARBA00022771"/>
    </source>
</evidence>
<dbReference type="STRING" id="588581.Cpap_3066"/>
<sequence length="210" mass="24305">MDKNQLLHYKDKLKTEAKRTDTALEQMGDLKEGEMSNYTPSELSNYDNHPAELGSELYTVEMNLALKVHEQTKLNDIKLALKKIDNGTYGVCENCKKEINPERLEVMPAARFCMECQEDKEAKEINTPDQQYNEIFDSPFGRKHLNKQEDDEFEGLDQLNDLLKYGSADTPQDMSGYADYEDFYTNDVDNQGYVEETDKISNQQYKNQLP</sequence>
<dbReference type="EMBL" id="ACXX02000003">
    <property type="protein sequence ID" value="EGD48643.1"/>
    <property type="molecule type" value="Genomic_DNA"/>
</dbReference>
<feature type="domain" description="Zinc finger DksA/TraR C4-type" evidence="5">
    <location>
        <begin position="87"/>
        <end position="121"/>
    </location>
</feature>
<evidence type="ECO:0000256" key="1">
    <source>
        <dbReference type="ARBA" id="ARBA00022723"/>
    </source>
</evidence>
<dbReference type="OrthoDB" id="9811543at2"/>
<proteinExistence type="predicted"/>